<dbReference type="InterPro" id="IPR045113">
    <property type="entry name" value="Rpb7-like"/>
</dbReference>
<dbReference type="Gene3D" id="2.40.50.1060">
    <property type="match status" value="1"/>
</dbReference>
<proteinExistence type="inferred from homology"/>
<evidence type="ECO:0000259" key="10">
    <source>
        <dbReference type="Pfam" id="PF17875"/>
    </source>
</evidence>
<dbReference type="AlphaFoldDB" id="A0A6A5V7T0"/>
<reference evidence="11" key="1">
    <citation type="journal article" date="2020" name="Stud. Mycol.">
        <title>101 Dothideomycetes genomes: a test case for predicting lifestyles and emergence of pathogens.</title>
        <authorList>
            <person name="Haridas S."/>
            <person name="Albert R."/>
            <person name="Binder M."/>
            <person name="Bloem J."/>
            <person name="Labutti K."/>
            <person name="Salamov A."/>
            <person name="Andreopoulos B."/>
            <person name="Baker S."/>
            <person name="Barry K."/>
            <person name="Bills G."/>
            <person name="Bluhm B."/>
            <person name="Cannon C."/>
            <person name="Castanera R."/>
            <person name="Culley D."/>
            <person name="Daum C."/>
            <person name="Ezra D."/>
            <person name="Gonzalez J."/>
            <person name="Henrissat B."/>
            <person name="Kuo A."/>
            <person name="Liang C."/>
            <person name="Lipzen A."/>
            <person name="Lutzoni F."/>
            <person name="Magnuson J."/>
            <person name="Mondo S."/>
            <person name="Nolan M."/>
            <person name="Ohm R."/>
            <person name="Pangilinan J."/>
            <person name="Park H.-J."/>
            <person name="Ramirez L."/>
            <person name="Alfaro M."/>
            <person name="Sun H."/>
            <person name="Tritt A."/>
            <person name="Yoshinaga Y."/>
            <person name="Zwiers L.-H."/>
            <person name="Turgeon B."/>
            <person name="Goodwin S."/>
            <person name="Spatafora J."/>
            <person name="Crous P."/>
            <person name="Grigoriev I."/>
        </authorList>
    </citation>
    <scope>NUCLEOTIDE SEQUENCE</scope>
    <source>
        <strain evidence="11">CBS 107.79</strain>
    </source>
</reference>
<comment type="subcellular location">
    <subcellularLocation>
        <location evidence="1">Nucleus</location>
        <location evidence="1">Nucleolus</location>
    </subcellularLocation>
</comment>
<dbReference type="GO" id="GO:0006362">
    <property type="term" value="P:transcription elongation by RNA polymerase I"/>
    <property type="evidence" value="ECO:0007669"/>
    <property type="project" value="UniProtKB-ARBA"/>
</dbReference>
<evidence type="ECO:0000259" key="9">
    <source>
        <dbReference type="Pfam" id="PF03876"/>
    </source>
</evidence>
<feature type="domain" description="RPA43 OB" evidence="10">
    <location>
        <begin position="125"/>
        <end position="228"/>
    </location>
</feature>
<dbReference type="Gene3D" id="3.30.1490.120">
    <property type="entry name" value="RNA polymerase Rpb7-like, N-terminal domain"/>
    <property type="match status" value="1"/>
</dbReference>
<evidence type="ECO:0000256" key="4">
    <source>
        <dbReference type="ARBA" id="ARBA00022553"/>
    </source>
</evidence>
<keyword evidence="6 7" id="KW-0539">Nucleus</keyword>
<feature type="domain" description="RNA polymerase Rpb7-like N-terminal" evidence="9">
    <location>
        <begin position="19"/>
        <end position="65"/>
    </location>
</feature>
<gene>
    <name evidence="11" type="ORF">BU23DRAFT_554738</name>
</gene>
<evidence type="ECO:0000313" key="12">
    <source>
        <dbReference type="Proteomes" id="UP000800036"/>
    </source>
</evidence>
<feature type="compositionally biased region" description="Low complexity" evidence="8">
    <location>
        <begin position="244"/>
        <end position="256"/>
    </location>
</feature>
<dbReference type="PANTHER" id="PTHR12709:SF5">
    <property type="entry name" value="DNA-DIRECTED RNA POLYMERASE I SUBUNIT RPA43"/>
    <property type="match status" value="1"/>
</dbReference>
<evidence type="ECO:0000256" key="7">
    <source>
        <dbReference type="RuleBase" id="RU369086"/>
    </source>
</evidence>
<comment type="function">
    <text evidence="7">DNA-dependent RNA polymerase which catalyzes the transcription of DNA into RNA using the four ribonucleoside triphosphates as substrates.</text>
</comment>
<dbReference type="InterPro" id="IPR036898">
    <property type="entry name" value="RNA_pol_Rpb7-like_N_sf"/>
</dbReference>
<evidence type="ECO:0000256" key="6">
    <source>
        <dbReference type="ARBA" id="ARBA00023242"/>
    </source>
</evidence>
<dbReference type="PANTHER" id="PTHR12709">
    <property type="entry name" value="DNA-DIRECTED RNA POLYMERASE II, III"/>
    <property type="match status" value="1"/>
</dbReference>
<keyword evidence="3 7" id="KW-0240">DNA-directed RNA polymerase</keyword>
<comment type="similarity">
    <text evidence="2">Belongs to the eukaryotic RPA43 RNA polymerase subunit family.</text>
</comment>
<dbReference type="FunFam" id="3.30.1490.120:FF:000004">
    <property type="entry name" value="RNA polymerase I subunit Rpa43"/>
    <property type="match status" value="1"/>
</dbReference>
<evidence type="ECO:0000256" key="1">
    <source>
        <dbReference type="ARBA" id="ARBA00004604"/>
    </source>
</evidence>
<dbReference type="Pfam" id="PF03876">
    <property type="entry name" value="SHS2_Rpb7-N"/>
    <property type="match status" value="1"/>
</dbReference>
<evidence type="ECO:0000313" key="11">
    <source>
        <dbReference type="EMBL" id="KAF1972898.1"/>
    </source>
</evidence>
<dbReference type="OrthoDB" id="10250504at2759"/>
<feature type="region of interest" description="Disordered" evidence="8">
    <location>
        <begin position="64"/>
        <end position="98"/>
    </location>
</feature>
<dbReference type="GO" id="GO:0006361">
    <property type="term" value="P:transcription initiation at RNA polymerase I promoter"/>
    <property type="evidence" value="ECO:0007669"/>
    <property type="project" value="UniProtKB-ARBA"/>
</dbReference>
<dbReference type="GO" id="GO:0005736">
    <property type="term" value="C:RNA polymerase I complex"/>
    <property type="evidence" value="ECO:0007669"/>
    <property type="project" value="TreeGrafter"/>
</dbReference>
<accession>A0A6A5V7T0</accession>
<keyword evidence="12" id="KW-1185">Reference proteome</keyword>
<keyword evidence="4" id="KW-0597">Phosphoprotein</keyword>
<feature type="region of interest" description="Disordered" evidence="8">
    <location>
        <begin position="234"/>
        <end position="262"/>
    </location>
</feature>
<sequence length="262" mass="28219">MAPIDPEDQPIIHIERISQYVPLPPVALNSALPAICAEVFSPLLLNYYPPVKGVVLAYEDVQLSSRPPKPTATSKSSSRRRKPAADNDDDSDGGSDEDGVVLTKCVDEYMAPYVWATASLLVWRPAPGCYLGASVTHQSGTHITLSHLNAFAITILKEYLPGDWEWSAKEANKKKKGFDGRIADEGGAWVDGDGVEVFKGKEFRVRVREWDVKGGKGKGVWKVDGSLLSAEEEKSRAAKKAGKAGKAAAGRNGASGEVVEVD</sequence>
<dbReference type="InterPro" id="IPR005576">
    <property type="entry name" value="Rpb7-like_N"/>
</dbReference>
<evidence type="ECO:0000256" key="5">
    <source>
        <dbReference type="ARBA" id="ARBA00023163"/>
    </source>
</evidence>
<protein>
    <recommendedName>
        <fullName evidence="7">DNA-directed RNA polymerase subunit</fullName>
    </recommendedName>
</protein>
<organism evidence="11 12">
    <name type="scientific">Bimuria novae-zelandiae CBS 107.79</name>
    <dbReference type="NCBI Taxonomy" id="1447943"/>
    <lineage>
        <taxon>Eukaryota</taxon>
        <taxon>Fungi</taxon>
        <taxon>Dikarya</taxon>
        <taxon>Ascomycota</taxon>
        <taxon>Pezizomycotina</taxon>
        <taxon>Dothideomycetes</taxon>
        <taxon>Pleosporomycetidae</taxon>
        <taxon>Pleosporales</taxon>
        <taxon>Massarineae</taxon>
        <taxon>Didymosphaeriaceae</taxon>
        <taxon>Bimuria</taxon>
    </lineage>
</organism>
<name>A0A6A5V7T0_9PLEO</name>
<evidence type="ECO:0000256" key="3">
    <source>
        <dbReference type="ARBA" id="ARBA00022478"/>
    </source>
</evidence>
<evidence type="ECO:0000256" key="8">
    <source>
        <dbReference type="SAM" id="MobiDB-lite"/>
    </source>
</evidence>
<keyword evidence="5 7" id="KW-0804">Transcription</keyword>
<dbReference type="Pfam" id="PF17875">
    <property type="entry name" value="RPA43_OB"/>
    <property type="match status" value="1"/>
</dbReference>
<dbReference type="EMBL" id="ML976684">
    <property type="protein sequence ID" value="KAF1972898.1"/>
    <property type="molecule type" value="Genomic_DNA"/>
</dbReference>
<evidence type="ECO:0000256" key="2">
    <source>
        <dbReference type="ARBA" id="ARBA00005930"/>
    </source>
</evidence>
<dbReference type="InterPro" id="IPR041178">
    <property type="entry name" value="RPA43_OB"/>
</dbReference>
<feature type="compositionally biased region" description="Acidic residues" evidence="8">
    <location>
        <begin position="86"/>
        <end position="98"/>
    </location>
</feature>
<dbReference type="Proteomes" id="UP000800036">
    <property type="component" value="Unassembled WGS sequence"/>
</dbReference>